<dbReference type="PANTHER" id="PTHR34610">
    <property type="entry name" value="SSL7007 PROTEIN"/>
    <property type="match status" value="1"/>
</dbReference>
<dbReference type="Pfam" id="PF13470">
    <property type="entry name" value="PIN_3"/>
    <property type="match status" value="1"/>
</dbReference>
<dbReference type="RefSeq" id="WP_193942109.1">
    <property type="nucleotide sequence ID" value="NZ_JADEWB010000017.1"/>
</dbReference>
<dbReference type="SMART" id="SM00670">
    <property type="entry name" value="PINc"/>
    <property type="match status" value="1"/>
</dbReference>
<feature type="domain" description="PIN" evidence="1">
    <location>
        <begin position="4"/>
        <end position="117"/>
    </location>
</feature>
<dbReference type="SUPFAM" id="SSF88723">
    <property type="entry name" value="PIN domain-like"/>
    <property type="match status" value="1"/>
</dbReference>
<organism evidence="2 3">
    <name type="scientific">Sphaerospermopsis aphanizomenoides LEGE 00250</name>
    <dbReference type="NCBI Taxonomy" id="2777972"/>
    <lineage>
        <taxon>Bacteria</taxon>
        <taxon>Bacillati</taxon>
        <taxon>Cyanobacteriota</taxon>
        <taxon>Cyanophyceae</taxon>
        <taxon>Nostocales</taxon>
        <taxon>Aphanizomenonaceae</taxon>
        <taxon>Sphaerospermopsis</taxon>
        <taxon>Sphaerospermopsis aphanizomenoides</taxon>
    </lineage>
</organism>
<protein>
    <submittedName>
        <fullName evidence="2">Toxin-antitoxin system toxin component, PIN family</fullName>
    </submittedName>
</protein>
<sequence>MINKRFVLDNNILVSALLIKNSPPFQIIKLIESQGLILYSEATLLELNRVLSRKKFERYFTVEEKQEFILKLIEMSELVEIKESITICRDPKDDKFLELAISGKADFIITGDQDLLILNPFRNIEIITAHEFLTRFN</sequence>
<proteinExistence type="predicted"/>
<name>A0ABR9VAB7_9CYAN</name>
<dbReference type="Proteomes" id="UP000606776">
    <property type="component" value="Unassembled WGS sequence"/>
</dbReference>
<accession>A0ABR9VAB7</accession>
<dbReference type="PANTHER" id="PTHR34610:SF3">
    <property type="entry name" value="SSL7007 PROTEIN"/>
    <property type="match status" value="1"/>
</dbReference>
<evidence type="ECO:0000313" key="3">
    <source>
        <dbReference type="Proteomes" id="UP000606776"/>
    </source>
</evidence>
<dbReference type="NCBIfam" id="TIGR00305">
    <property type="entry name" value="putative toxin-antitoxin system toxin component, PIN family"/>
    <property type="match status" value="1"/>
</dbReference>
<dbReference type="InterPro" id="IPR029060">
    <property type="entry name" value="PIN-like_dom_sf"/>
</dbReference>
<dbReference type="InterPro" id="IPR002850">
    <property type="entry name" value="PIN_toxin-like"/>
</dbReference>
<comment type="caution">
    <text evidence="2">The sequence shown here is derived from an EMBL/GenBank/DDBJ whole genome shotgun (WGS) entry which is preliminary data.</text>
</comment>
<dbReference type="EMBL" id="JADEWB010000017">
    <property type="protein sequence ID" value="MBE9235436.1"/>
    <property type="molecule type" value="Genomic_DNA"/>
</dbReference>
<keyword evidence="3" id="KW-1185">Reference proteome</keyword>
<evidence type="ECO:0000313" key="2">
    <source>
        <dbReference type="EMBL" id="MBE9235436.1"/>
    </source>
</evidence>
<evidence type="ECO:0000259" key="1">
    <source>
        <dbReference type="SMART" id="SM00670"/>
    </source>
</evidence>
<dbReference type="InterPro" id="IPR002716">
    <property type="entry name" value="PIN_dom"/>
</dbReference>
<reference evidence="2 3" key="1">
    <citation type="submission" date="2020-10" db="EMBL/GenBank/DDBJ databases">
        <authorList>
            <person name="Castelo-Branco R."/>
            <person name="Eusebio N."/>
            <person name="Adriana R."/>
            <person name="Vieira A."/>
            <person name="Brugerolle De Fraissinette N."/>
            <person name="Rezende De Castro R."/>
            <person name="Schneider M.P."/>
            <person name="Vasconcelos V."/>
            <person name="Leao P.N."/>
        </authorList>
    </citation>
    <scope>NUCLEOTIDE SEQUENCE [LARGE SCALE GENOMIC DNA]</scope>
    <source>
        <strain evidence="2 3">LEGE 00250</strain>
    </source>
</reference>
<gene>
    <name evidence="2" type="ORF">IQ227_05135</name>
</gene>